<dbReference type="PANTHER" id="PTHR46300">
    <property type="entry name" value="P450, PUTATIVE (EUROFUNG)-RELATED-RELATED"/>
    <property type="match status" value="1"/>
</dbReference>
<keyword evidence="16" id="KW-1185">Reference proteome</keyword>
<protein>
    <recommendedName>
        <fullName evidence="17">O-methylsterigmatocystin oxidoreductase</fullName>
    </recommendedName>
</protein>
<evidence type="ECO:0000313" key="16">
    <source>
        <dbReference type="Proteomes" id="UP000053257"/>
    </source>
</evidence>
<evidence type="ECO:0000256" key="1">
    <source>
        <dbReference type="ARBA" id="ARBA00001971"/>
    </source>
</evidence>
<keyword evidence="8" id="KW-1133">Transmembrane helix</keyword>
<dbReference type="GO" id="GO:0016705">
    <property type="term" value="F:oxidoreductase activity, acting on paired donors, with incorporation or reduction of molecular oxygen"/>
    <property type="evidence" value="ECO:0007669"/>
    <property type="project" value="InterPro"/>
</dbReference>
<dbReference type="InterPro" id="IPR001128">
    <property type="entry name" value="Cyt_P450"/>
</dbReference>
<gene>
    <name evidence="15" type="ORF">PHLGIDRAFT_119615</name>
</gene>
<evidence type="ECO:0000256" key="4">
    <source>
        <dbReference type="ARBA" id="ARBA00010617"/>
    </source>
</evidence>
<dbReference type="AlphaFoldDB" id="A0A0C3S8U7"/>
<dbReference type="PANTHER" id="PTHR46300:SF7">
    <property type="entry name" value="P450, PUTATIVE (EUROFUNG)-RELATED"/>
    <property type="match status" value="1"/>
</dbReference>
<dbReference type="HOGENOM" id="CLU_001570_2_3_1"/>
<dbReference type="Proteomes" id="UP000053257">
    <property type="component" value="Unassembled WGS sequence"/>
</dbReference>
<sequence>MAARRDRPPGPAPLPLIGNLHQLPKNNNVAVYRDWSRIYGSDAIRITVPGRQMYVLNSKEAMNELLDRRSSVYSSKAPLTMINESGFVNTIPLLPYGPRLKTCRRLLQKGLGRPAVTSYTPYLNRECAFYLERLLADPEGFVKNFTRTAARISLKIAYGYEGVTEDAELLDSAVEAMEVFCITARPGIWLVDFMPFLKHIPAWFPGAAFKRLAAKWRSTVLYAIEHPFAEVKARVAAGTAGGSFASVLLETESLQDPVTEDCIKHSAFGIFAGQFDTTTAAMSWFILAMAMYPEVQKKAQMVIDQVVGSERLPQVEDKDSLPYIVAIMKEVFRWHNIVQLVAHSTSEDNEYRGFYIPAGTAVLANVWAVTHDETIYPNSSQFIPERHLEEGTLDPTSVIFGFGRRACPGRDVAQSLLPVLIACTLQNFDITPARDEHGHEIPLVPEGTPGVINFPQPFKCTIKPRSGASVELIRKSVALSETLPDMLEIFSA</sequence>
<dbReference type="InterPro" id="IPR002401">
    <property type="entry name" value="Cyt_P450_E_grp-I"/>
</dbReference>
<dbReference type="GO" id="GO:0004497">
    <property type="term" value="F:monooxygenase activity"/>
    <property type="evidence" value="ECO:0007669"/>
    <property type="project" value="UniProtKB-KW"/>
</dbReference>
<dbReference type="PRINTS" id="PR00385">
    <property type="entry name" value="P450"/>
</dbReference>
<dbReference type="CDD" id="cd11065">
    <property type="entry name" value="CYP64-like"/>
    <property type="match status" value="1"/>
</dbReference>
<evidence type="ECO:0000256" key="6">
    <source>
        <dbReference type="ARBA" id="ARBA00022692"/>
    </source>
</evidence>
<comment type="similarity">
    <text evidence="4 14">Belongs to the cytochrome P450 family.</text>
</comment>
<proteinExistence type="inferred from homology"/>
<evidence type="ECO:0000256" key="2">
    <source>
        <dbReference type="ARBA" id="ARBA00004167"/>
    </source>
</evidence>
<evidence type="ECO:0000313" key="15">
    <source>
        <dbReference type="EMBL" id="KIP05645.1"/>
    </source>
</evidence>
<dbReference type="InterPro" id="IPR050364">
    <property type="entry name" value="Cytochrome_P450_fung"/>
</dbReference>
<dbReference type="InterPro" id="IPR036396">
    <property type="entry name" value="Cyt_P450_sf"/>
</dbReference>
<organism evidence="15 16">
    <name type="scientific">Phlebiopsis gigantea (strain 11061_1 CR5-6)</name>
    <name type="common">White-rot fungus</name>
    <name type="synonym">Peniophora gigantea</name>
    <dbReference type="NCBI Taxonomy" id="745531"/>
    <lineage>
        <taxon>Eukaryota</taxon>
        <taxon>Fungi</taxon>
        <taxon>Dikarya</taxon>
        <taxon>Basidiomycota</taxon>
        <taxon>Agaricomycotina</taxon>
        <taxon>Agaricomycetes</taxon>
        <taxon>Polyporales</taxon>
        <taxon>Phanerochaetaceae</taxon>
        <taxon>Phlebiopsis</taxon>
    </lineage>
</organism>
<name>A0A0C3S8U7_PHLG1</name>
<evidence type="ECO:0000256" key="12">
    <source>
        <dbReference type="ARBA" id="ARBA00023136"/>
    </source>
</evidence>
<evidence type="ECO:0008006" key="17">
    <source>
        <dbReference type="Google" id="ProtNLM"/>
    </source>
</evidence>
<reference evidence="15 16" key="1">
    <citation type="journal article" date="2014" name="PLoS Genet.">
        <title>Analysis of the Phlebiopsis gigantea genome, transcriptome and secretome provides insight into its pioneer colonization strategies of wood.</title>
        <authorList>
            <person name="Hori C."/>
            <person name="Ishida T."/>
            <person name="Igarashi K."/>
            <person name="Samejima M."/>
            <person name="Suzuki H."/>
            <person name="Master E."/>
            <person name="Ferreira P."/>
            <person name="Ruiz-Duenas F.J."/>
            <person name="Held B."/>
            <person name="Canessa P."/>
            <person name="Larrondo L.F."/>
            <person name="Schmoll M."/>
            <person name="Druzhinina I.S."/>
            <person name="Kubicek C.P."/>
            <person name="Gaskell J.A."/>
            <person name="Kersten P."/>
            <person name="St John F."/>
            <person name="Glasner J."/>
            <person name="Sabat G."/>
            <person name="Splinter BonDurant S."/>
            <person name="Syed K."/>
            <person name="Yadav J."/>
            <person name="Mgbeahuruike A.C."/>
            <person name="Kovalchuk A."/>
            <person name="Asiegbu F.O."/>
            <person name="Lackner G."/>
            <person name="Hoffmeister D."/>
            <person name="Rencoret J."/>
            <person name="Gutierrez A."/>
            <person name="Sun H."/>
            <person name="Lindquist E."/>
            <person name="Barry K."/>
            <person name="Riley R."/>
            <person name="Grigoriev I.V."/>
            <person name="Henrissat B."/>
            <person name="Kues U."/>
            <person name="Berka R.M."/>
            <person name="Martinez A.T."/>
            <person name="Covert S.F."/>
            <person name="Blanchette R.A."/>
            <person name="Cullen D."/>
        </authorList>
    </citation>
    <scope>NUCLEOTIDE SEQUENCE [LARGE SCALE GENOMIC DNA]</scope>
    <source>
        <strain evidence="15 16">11061_1 CR5-6</strain>
    </source>
</reference>
<dbReference type="GO" id="GO:0016020">
    <property type="term" value="C:membrane"/>
    <property type="evidence" value="ECO:0007669"/>
    <property type="project" value="UniProtKB-SubCell"/>
</dbReference>
<evidence type="ECO:0000256" key="11">
    <source>
        <dbReference type="ARBA" id="ARBA00023033"/>
    </source>
</evidence>
<dbReference type="OrthoDB" id="2789670at2759"/>
<evidence type="ECO:0000256" key="5">
    <source>
        <dbReference type="ARBA" id="ARBA00022617"/>
    </source>
</evidence>
<evidence type="ECO:0000256" key="7">
    <source>
        <dbReference type="ARBA" id="ARBA00022723"/>
    </source>
</evidence>
<feature type="binding site" description="axial binding residue" evidence="13">
    <location>
        <position position="407"/>
    </location>
    <ligand>
        <name>heme</name>
        <dbReference type="ChEBI" id="CHEBI:30413"/>
    </ligand>
    <ligandPart>
        <name>Fe</name>
        <dbReference type="ChEBI" id="CHEBI:18248"/>
    </ligandPart>
</feature>
<keyword evidence="6" id="KW-0812">Transmembrane</keyword>
<dbReference type="InterPro" id="IPR017972">
    <property type="entry name" value="Cyt_P450_CS"/>
</dbReference>
<comment type="cofactor">
    <cofactor evidence="1 13">
        <name>heme</name>
        <dbReference type="ChEBI" id="CHEBI:30413"/>
    </cofactor>
</comment>
<keyword evidence="5 13" id="KW-0349">Heme</keyword>
<comment type="subcellular location">
    <subcellularLocation>
        <location evidence="2">Membrane</location>
        <topology evidence="2">Single-pass membrane protein</topology>
    </subcellularLocation>
</comment>
<evidence type="ECO:0000256" key="14">
    <source>
        <dbReference type="RuleBase" id="RU000461"/>
    </source>
</evidence>
<keyword evidence="11 14" id="KW-0503">Monooxygenase</keyword>
<evidence type="ECO:0000256" key="13">
    <source>
        <dbReference type="PIRSR" id="PIRSR602401-1"/>
    </source>
</evidence>
<evidence type="ECO:0000256" key="9">
    <source>
        <dbReference type="ARBA" id="ARBA00023002"/>
    </source>
</evidence>
<evidence type="ECO:0000256" key="8">
    <source>
        <dbReference type="ARBA" id="ARBA00022989"/>
    </source>
</evidence>
<keyword evidence="9 14" id="KW-0560">Oxidoreductase</keyword>
<dbReference type="Pfam" id="PF00067">
    <property type="entry name" value="p450"/>
    <property type="match status" value="1"/>
</dbReference>
<keyword evidence="10 13" id="KW-0408">Iron</keyword>
<dbReference type="PRINTS" id="PR00463">
    <property type="entry name" value="EP450I"/>
</dbReference>
<keyword evidence="12" id="KW-0472">Membrane</keyword>
<comment type="pathway">
    <text evidence="3">Secondary metabolite biosynthesis.</text>
</comment>
<evidence type="ECO:0000256" key="10">
    <source>
        <dbReference type="ARBA" id="ARBA00023004"/>
    </source>
</evidence>
<dbReference type="GO" id="GO:0005506">
    <property type="term" value="F:iron ion binding"/>
    <property type="evidence" value="ECO:0007669"/>
    <property type="project" value="InterPro"/>
</dbReference>
<dbReference type="STRING" id="745531.A0A0C3S8U7"/>
<dbReference type="EMBL" id="KN840537">
    <property type="protein sequence ID" value="KIP05645.1"/>
    <property type="molecule type" value="Genomic_DNA"/>
</dbReference>
<dbReference type="PROSITE" id="PS00086">
    <property type="entry name" value="CYTOCHROME_P450"/>
    <property type="match status" value="1"/>
</dbReference>
<keyword evidence="7 13" id="KW-0479">Metal-binding</keyword>
<dbReference type="GO" id="GO:0020037">
    <property type="term" value="F:heme binding"/>
    <property type="evidence" value="ECO:0007669"/>
    <property type="project" value="InterPro"/>
</dbReference>
<dbReference type="Gene3D" id="1.10.630.10">
    <property type="entry name" value="Cytochrome P450"/>
    <property type="match status" value="1"/>
</dbReference>
<accession>A0A0C3S8U7</accession>
<evidence type="ECO:0000256" key="3">
    <source>
        <dbReference type="ARBA" id="ARBA00005179"/>
    </source>
</evidence>
<dbReference type="SUPFAM" id="SSF48264">
    <property type="entry name" value="Cytochrome P450"/>
    <property type="match status" value="1"/>
</dbReference>